<organism evidence="1 2">
    <name type="scientific">Panagrolaimus superbus</name>
    <dbReference type="NCBI Taxonomy" id="310955"/>
    <lineage>
        <taxon>Eukaryota</taxon>
        <taxon>Metazoa</taxon>
        <taxon>Ecdysozoa</taxon>
        <taxon>Nematoda</taxon>
        <taxon>Chromadorea</taxon>
        <taxon>Rhabditida</taxon>
        <taxon>Tylenchina</taxon>
        <taxon>Panagrolaimomorpha</taxon>
        <taxon>Panagrolaimoidea</taxon>
        <taxon>Panagrolaimidae</taxon>
        <taxon>Panagrolaimus</taxon>
    </lineage>
</organism>
<protein>
    <submittedName>
        <fullName evidence="2">Uncharacterized protein</fullName>
    </submittedName>
</protein>
<proteinExistence type="predicted"/>
<dbReference type="SUPFAM" id="SSF57184">
    <property type="entry name" value="Growth factor receptor domain"/>
    <property type="match status" value="1"/>
</dbReference>
<accession>A0A914Y8P2</accession>
<name>A0A914Y8P2_9BILA</name>
<sequence>MTDSLGKSELTALKCSNCLDKCPILPQSCSYRVYDECNCCEICVVQGNENCANDGYKCMNDRYCNIVNFVIKNGFCINETLDVEAFKKAFNNLDSYGTDFFEALFGSDIVGLVSPEAGAISNLITKAVKTAIAPDTQEYKALTNIHLFLKISIKIAVVEDVFKAIAAQKPIVSKEMFHNYCTNLEVYPPALTKYIKEKFVTNCEIDEIITQNQKYRDFLKIFIDFEKNLPPKFRNLKQYIAIKQGKR</sequence>
<evidence type="ECO:0000313" key="1">
    <source>
        <dbReference type="Proteomes" id="UP000887577"/>
    </source>
</evidence>
<keyword evidence="1" id="KW-1185">Reference proteome</keyword>
<dbReference type="AlphaFoldDB" id="A0A914Y8P2"/>
<dbReference type="WBParaSite" id="PSU_v2.g15818.t1">
    <property type="protein sequence ID" value="PSU_v2.g15818.t1"/>
    <property type="gene ID" value="PSU_v2.g15818"/>
</dbReference>
<dbReference type="Proteomes" id="UP000887577">
    <property type="component" value="Unplaced"/>
</dbReference>
<evidence type="ECO:0000313" key="2">
    <source>
        <dbReference type="WBParaSite" id="PSU_v2.g15818.t1"/>
    </source>
</evidence>
<reference evidence="2" key="1">
    <citation type="submission" date="2022-11" db="UniProtKB">
        <authorList>
            <consortium name="WormBaseParasite"/>
        </authorList>
    </citation>
    <scope>IDENTIFICATION</scope>
</reference>
<dbReference type="InterPro" id="IPR009030">
    <property type="entry name" value="Growth_fac_rcpt_cys_sf"/>
</dbReference>